<dbReference type="Proteomes" id="UP001054945">
    <property type="component" value="Unassembled WGS sequence"/>
</dbReference>
<dbReference type="AlphaFoldDB" id="A0AAV4PKR5"/>
<feature type="transmembrane region" description="Helical" evidence="1">
    <location>
        <begin position="72"/>
        <end position="91"/>
    </location>
</feature>
<protein>
    <submittedName>
        <fullName evidence="2">Uncharacterized protein</fullName>
    </submittedName>
</protein>
<name>A0AAV4PKR5_CAEEX</name>
<evidence type="ECO:0000313" key="3">
    <source>
        <dbReference type="Proteomes" id="UP001054945"/>
    </source>
</evidence>
<keyword evidence="3" id="KW-1185">Reference proteome</keyword>
<keyword evidence="1" id="KW-0472">Membrane</keyword>
<comment type="caution">
    <text evidence="2">The sequence shown here is derived from an EMBL/GenBank/DDBJ whole genome shotgun (WGS) entry which is preliminary data.</text>
</comment>
<dbReference type="EMBL" id="BPLR01004793">
    <property type="protein sequence ID" value="GIX97555.1"/>
    <property type="molecule type" value="Genomic_DNA"/>
</dbReference>
<evidence type="ECO:0000256" key="1">
    <source>
        <dbReference type="SAM" id="Phobius"/>
    </source>
</evidence>
<proteinExistence type="predicted"/>
<reference evidence="2 3" key="1">
    <citation type="submission" date="2021-06" db="EMBL/GenBank/DDBJ databases">
        <title>Caerostris extrusa draft genome.</title>
        <authorList>
            <person name="Kono N."/>
            <person name="Arakawa K."/>
        </authorList>
    </citation>
    <scope>NUCLEOTIDE SEQUENCE [LARGE SCALE GENOMIC DNA]</scope>
</reference>
<sequence>MDRSQWVVNQMATAVSLQNEMPVFDFYQILFHCLFTSDNLEVFVDDDKIYETIQLYLILTKLNNFNEMMMCWVFRIFCVLMMGHFVLTTGARRGGVFSMLEEEVFPNEIKELEGGPLQTVIDLHSLNPPC</sequence>
<keyword evidence="1" id="KW-0812">Transmembrane</keyword>
<organism evidence="2 3">
    <name type="scientific">Caerostris extrusa</name>
    <name type="common">Bark spider</name>
    <name type="synonym">Caerostris bankana</name>
    <dbReference type="NCBI Taxonomy" id="172846"/>
    <lineage>
        <taxon>Eukaryota</taxon>
        <taxon>Metazoa</taxon>
        <taxon>Ecdysozoa</taxon>
        <taxon>Arthropoda</taxon>
        <taxon>Chelicerata</taxon>
        <taxon>Arachnida</taxon>
        <taxon>Araneae</taxon>
        <taxon>Araneomorphae</taxon>
        <taxon>Entelegynae</taxon>
        <taxon>Araneoidea</taxon>
        <taxon>Araneidae</taxon>
        <taxon>Caerostris</taxon>
    </lineage>
</organism>
<keyword evidence="1" id="KW-1133">Transmembrane helix</keyword>
<evidence type="ECO:0000313" key="2">
    <source>
        <dbReference type="EMBL" id="GIX97555.1"/>
    </source>
</evidence>
<gene>
    <name evidence="2" type="ORF">CEXT_714681</name>
</gene>
<accession>A0AAV4PKR5</accession>